<dbReference type="InterPro" id="IPR002104">
    <property type="entry name" value="Integrase_catalytic"/>
</dbReference>
<dbReference type="Pfam" id="PF00589">
    <property type="entry name" value="Phage_integrase"/>
    <property type="match status" value="1"/>
</dbReference>
<keyword evidence="4" id="KW-0233">DNA recombination</keyword>
<gene>
    <name evidence="8" type="ORF">BDD14_5495</name>
</gene>
<keyword evidence="9" id="KW-1185">Reference proteome</keyword>
<dbReference type="PROSITE" id="PS51900">
    <property type="entry name" value="CB"/>
    <property type="match status" value="1"/>
</dbReference>
<dbReference type="RefSeq" id="WP_130423715.1">
    <property type="nucleotide sequence ID" value="NZ_SHKW01000002.1"/>
</dbReference>
<evidence type="ECO:0000259" key="6">
    <source>
        <dbReference type="PROSITE" id="PS51898"/>
    </source>
</evidence>
<accession>A0A4V6MFP0</accession>
<dbReference type="PANTHER" id="PTHR30349:SF81">
    <property type="entry name" value="TYROSINE RECOMBINASE XERC"/>
    <property type="match status" value="1"/>
</dbReference>
<feature type="domain" description="Core-binding (CB)" evidence="7">
    <location>
        <begin position="32"/>
        <end position="112"/>
    </location>
</feature>
<dbReference type="InterPro" id="IPR010998">
    <property type="entry name" value="Integrase_recombinase_N"/>
</dbReference>
<dbReference type="AlphaFoldDB" id="A0A4V6MFP0"/>
<dbReference type="Pfam" id="PF02899">
    <property type="entry name" value="Phage_int_SAM_1"/>
    <property type="match status" value="1"/>
</dbReference>
<name>A0A4V6MFP0_9BACT</name>
<proteinExistence type="predicted"/>
<dbReference type="Gene3D" id="1.10.443.10">
    <property type="entry name" value="Intergrase catalytic core"/>
    <property type="match status" value="1"/>
</dbReference>
<dbReference type="InterPro" id="IPR013762">
    <property type="entry name" value="Integrase-like_cat_sf"/>
</dbReference>
<evidence type="ECO:0000256" key="5">
    <source>
        <dbReference type="PROSITE-ProRule" id="PRU01248"/>
    </source>
</evidence>
<evidence type="ECO:0000313" key="9">
    <source>
        <dbReference type="Proteomes" id="UP000292958"/>
    </source>
</evidence>
<evidence type="ECO:0000256" key="3">
    <source>
        <dbReference type="ARBA" id="ARBA00023125"/>
    </source>
</evidence>
<evidence type="ECO:0000259" key="7">
    <source>
        <dbReference type="PROSITE" id="PS51900"/>
    </source>
</evidence>
<dbReference type="InterPro" id="IPR044068">
    <property type="entry name" value="CB"/>
</dbReference>
<dbReference type="Proteomes" id="UP000292958">
    <property type="component" value="Unassembled WGS sequence"/>
</dbReference>
<dbReference type="OrthoDB" id="9801717at2"/>
<dbReference type="SUPFAM" id="SSF56349">
    <property type="entry name" value="DNA breaking-rejoining enzymes"/>
    <property type="match status" value="1"/>
</dbReference>
<dbReference type="InterPro" id="IPR004107">
    <property type="entry name" value="Integrase_SAM-like_N"/>
</dbReference>
<keyword evidence="2" id="KW-0229">DNA integration</keyword>
<keyword evidence="3 5" id="KW-0238">DNA-binding</keyword>
<evidence type="ECO:0000256" key="2">
    <source>
        <dbReference type="ARBA" id="ARBA00022908"/>
    </source>
</evidence>
<evidence type="ECO:0000256" key="1">
    <source>
        <dbReference type="ARBA" id="ARBA00022829"/>
    </source>
</evidence>
<dbReference type="GO" id="GO:0007059">
    <property type="term" value="P:chromosome segregation"/>
    <property type="evidence" value="ECO:0007669"/>
    <property type="project" value="UniProtKB-KW"/>
</dbReference>
<dbReference type="GO" id="GO:0003677">
    <property type="term" value="F:DNA binding"/>
    <property type="evidence" value="ECO:0007669"/>
    <property type="project" value="UniProtKB-UniRule"/>
</dbReference>
<feature type="domain" description="Tyr recombinase" evidence="6">
    <location>
        <begin position="135"/>
        <end position="322"/>
    </location>
</feature>
<reference evidence="8 9" key="1">
    <citation type="submission" date="2019-02" db="EMBL/GenBank/DDBJ databases">
        <title>Genomic Encyclopedia of Archaeal and Bacterial Type Strains, Phase II (KMG-II): from individual species to whole genera.</title>
        <authorList>
            <person name="Goeker M."/>
        </authorList>
    </citation>
    <scope>NUCLEOTIDE SEQUENCE [LARGE SCALE GENOMIC DNA]</scope>
    <source>
        <strain evidence="8 9">DSM 18101</strain>
    </source>
</reference>
<sequence length="325" mass="35481">MTELIARQASFLSSDSSAGLALPAIIAAAGERASNRFIEFFTATIRNRNTRLAYGRAVGAFLSWCEDKGLSFDRIGPVFVAAYVETLLANDMAKPSVKQHLAAIRMMFDFMVTGGILPFNPAASVRGPKHVVKVGKTPVLQPDEARALFDSIDISTPAGLRDRALLGVMVYSFARVSAVVGMDVGDYYQQGKRWWLRLAEKGGKAHAVPAHHLAEEYLDAYLAVLGHPPQGPLWRSMTKERVLGANRMHRVDAFRMIKRRCAAAEMGSQSNCHTFRATGITAYLLNGGSIEGAQAIAAHESPRTTKLYDRSGDTLTLAEVERITI</sequence>
<dbReference type="Gene3D" id="1.10.150.130">
    <property type="match status" value="1"/>
</dbReference>
<evidence type="ECO:0000256" key="4">
    <source>
        <dbReference type="ARBA" id="ARBA00023172"/>
    </source>
</evidence>
<dbReference type="InterPro" id="IPR050090">
    <property type="entry name" value="Tyrosine_recombinase_XerCD"/>
</dbReference>
<dbReference type="GO" id="GO:0006310">
    <property type="term" value="P:DNA recombination"/>
    <property type="evidence" value="ECO:0007669"/>
    <property type="project" value="UniProtKB-KW"/>
</dbReference>
<comment type="caution">
    <text evidence="8">The sequence shown here is derived from an EMBL/GenBank/DDBJ whole genome shotgun (WGS) entry which is preliminary data.</text>
</comment>
<dbReference type="PANTHER" id="PTHR30349">
    <property type="entry name" value="PHAGE INTEGRASE-RELATED"/>
    <property type="match status" value="1"/>
</dbReference>
<evidence type="ECO:0000313" key="8">
    <source>
        <dbReference type="EMBL" id="RZU35446.1"/>
    </source>
</evidence>
<organism evidence="8 9">
    <name type="scientific">Edaphobacter modestus</name>
    <dbReference type="NCBI Taxonomy" id="388466"/>
    <lineage>
        <taxon>Bacteria</taxon>
        <taxon>Pseudomonadati</taxon>
        <taxon>Acidobacteriota</taxon>
        <taxon>Terriglobia</taxon>
        <taxon>Terriglobales</taxon>
        <taxon>Acidobacteriaceae</taxon>
        <taxon>Edaphobacter</taxon>
    </lineage>
</organism>
<keyword evidence="1" id="KW-0159">Chromosome partition</keyword>
<protein>
    <submittedName>
        <fullName evidence="8">Site-specific recombinase XerD</fullName>
    </submittedName>
</protein>
<dbReference type="InterPro" id="IPR011010">
    <property type="entry name" value="DNA_brk_join_enz"/>
</dbReference>
<dbReference type="EMBL" id="SHKW01000002">
    <property type="protein sequence ID" value="RZU35446.1"/>
    <property type="molecule type" value="Genomic_DNA"/>
</dbReference>
<dbReference type="GO" id="GO:0015074">
    <property type="term" value="P:DNA integration"/>
    <property type="evidence" value="ECO:0007669"/>
    <property type="project" value="UniProtKB-KW"/>
</dbReference>
<dbReference type="PROSITE" id="PS51898">
    <property type="entry name" value="TYR_RECOMBINASE"/>
    <property type="match status" value="1"/>
</dbReference>